<name>A0A829NT07_MEDG5</name>
<dbReference type="AlphaFoldDB" id="A0A829NT07"/>
<proteinExistence type="predicted"/>
<comment type="caution">
    <text evidence="1">The sequence shown here is derived from an EMBL/GenBank/DDBJ whole genome shotgun (WGS) entry which is preliminary data.</text>
</comment>
<organism evidence="1 2">
    <name type="scientific">Mediterraneibacter gnavus (strain CC55_001C)</name>
    <dbReference type="NCBI Taxonomy" id="1073375"/>
    <lineage>
        <taxon>Bacteria</taxon>
        <taxon>Bacillati</taxon>
        <taxon>Bacillota</taxon>
        <taxon>Clostridia</taxon>
        <taxon>Lachnospirales</taxon>
        <taxon>Lachnospiraceae</taxon>
        <taxon>Mediterraneibacter</taxon>
    </lineage>
</organism>
<evidence type="ECO:0000313" key="2">
    <source>
        <dbReference type="Proteomes" id="UP000018690"/>
    </source>
</evidence>
<evidence type="ECO:0000313" key="1">
    <source>
        <dbReference type="EMBL" id="ETD16327.1"/>
    </source>
</evidence>
<dbReference type="Proteomes" id="UP000018690">
    <property type="component" value="Unassembled WGS sequence"/>
</dbReference>
<accession>A0A829NT07</accession>
<reference evidence="1 2" key="1">
    <citation type="submission" date="2013-10" db="EMBL/GenBank/DDBJ databases">
        <title>The Genome Sequence of Ruminococcus gnavus CC55_001C.</title>
        <authorList>
            <consortium name="The Broad Institute Genomics Platform"/>
            <person name="Earl A."/>
            <person name="Allen-Vercoe E."/>
            <person name="Daigneault M."/>
            <person name="Young S.K."/>
            <person name="Zeng Q."/>
            <person name="Gargeya S."/>
            <person name="Fitzgerald M."/>
            <person name="Abouelleil A."/>
            <person name="Alvarado L."/>
            <person name="Chapman S.B."/>
            <person name="Gainer-Dewar J."/>
            <person name="Goldberg J."/>
            <person name="Griggs A."/>
            <person name="Gujja S."/>
            <person name="Hansen M."/>
            <person name="Howarth C."/>
            <person name="Imamovic A."/>
            <person name="Ireland A."/>
            <person name="Larimer J."/>
            <person name="McCowan C."/>
            <person name="Murphy C."/>
            <person name="Pearson M."/>
            <person name="Poon T.W."/>
            <person name="Priest M."/>
            <person name="Roberts A."/>
            <person name="Saif S."/>
            <person name="Shea T."/>
            <person name="Sykes S."/>
            <person name="Wortman J."/>
            <person name="Nusbaum C."/>
            <person name="Birren B."/>
        </authorList>
    </citation>
    <scope>NUCLEOTIDE SEQUENCE [LARGE SCALE GENOMIC DNA]</scope>
    <source>
        <strain evidence="1 2">CC55_001C</strain>
    </source>
</reference>
<dbReference type="EMBL" id="AZJF01000010">
    <property type="protein sequence ID" value="ETD16327.1"/>
    <property type="molecule type" value="Genomic_DNA"/>
</dbReference>
<keyword evidence="2" id="KW-1185">Reference proteome</keyword>
<sequence>MAKYVMALVAGTTIAPSILVGEKGKIYTTGQDVNTAECLKESKVVHDGWDAGYPQYCDVDEDGD</sequence>
<protein>
    <submittedName>
        <fullName evidence="1">Uncharacterized protein</fullName>
    </submittedName>
</protein>
<dbReference type="RefSeq" id="WP_023924388.1">
    <property type="nucleotide sequence ID" value="NZ_KI669417.1"/>
</dbReference>
<gene>
    <name evidence="1" type="ORF">HMPREF1201_02808</name>
</gene>